<gene>
    <name evidence="2" type="ORF">C7B81_03185</name>
</gene>
<proteinExistence type="predicted"/>
<keyword evidence="2" id="KW-0456">Lyase</keyword>
<dbReference type="InterPro" id="IPR037523">
    <property type="entry name" value="VOC_core"/>
</dbReference>
<name>A0ABX5FA13_9CHRO</name>
<accession>A0ABX5FA13</accession>
<dbReference type="Proteomes" id="UP000238218">
    <property type="component" value="Unassembled WGS sequence"/>
</dbReference>
<dbReference type="RefSeq" id="WP_106219868.1">
    <property type="nucleotide sequence ID" value="NZ_PVWP01000002.1"/>
</dbReference>
<evidence type="ECO:0000313" key="3">
    <source>
        <dbReference type="Proteomes" id="UP000238218"/>
    </source>
</evidence>
<comment type="caution">
    <text evidence="2">The sequence shown here is derived from an EMBL/GenBank/DDBJ whole genome shotgun (WGS) entry which is preliminary data.</text>
</comment>
<dbReference type="SUPFAM" id="SSF54593">
    <property type="entry name" value="Glyoxalase/Bleomycin resistance protein/Dihydroxybiphenyl dioxygenase"/>
    <property type="match status" value="1"/>
</dbReference>
<feature type="domain" description="VOC" evidence="1">
    <location>
        <begin position="5"/>
        <end position="122"/>
    </location>
</feature>
<reference evidence="2 3" key="1">
    <citation type="submission" date="2018-03" db="EMBL/GenBank/DDBJ databases">
        <title>The ancient ancestry and fast evolution of plastids.</title>
        <authorList>
            <person name="Moore K.R."/>
            <person name="Magnabosco C."/>
            <person name="Momper L."/>
            <person name="Gold D.A."/>
            <person name="Bosak T."/>
            <person name="Fournier G.P."/>
        </authorList>
    </citation>
    <scope>NUCLEOTIDE SEQUENCE [LARGE SCALE GENOMIC DNA]</scope>
    <source>
        <strain evidence="2 3">CCALA 015</strain>
    </source>
</reference>
<dbReference type="InterPro" id="IPR052164">
    <property type="entry name" value="Anthracycline_SecMetBiosynth"/>
</dbReference>
<dbReference type="CDD" id="cd07247">
    <property type="entry name" value="SgaA_N_like"/>
    <property type="match status" value="1"/>
</dbReference>
<evidence type="ECO:0000313" key="2">
    <source>
        <dbReference type="EMBL" id="PSB38586.1"/>
    </source>
</evidence>
<sequence length="123" mass="13014">MAINPVIWFELYVDDMARARAFYEAVFQLTLEPLPDAGMEYLTFPMDDGKVGAGGALAKMEGMAPGGGGTLIYFHCDDCAVEEGRVAAAGGTVIKPKMSIGAYGFMSLVLDTEGNTIGLHSQA</sequence>
<organism evidence="2 3">
    <name type="scientific">Aphanothece cf. minutissima CCALA 015</name>
    <dbReference type="NCBI Taxonomy" id="2107695"/>
    <lineage>
        <taxon>Bacteria</taxon>
        <taxon>Bacillati</taxon>
        <taxon>Cyanobacteriota</taxon>
        <taxon>Cyanophyceae</taxon>
        <taxon>Oscillatoriophycideae</taxon>
        <taxon>Chroococcales</taxon>
        <taxon>Aphanothecaceae</taxon>
        <taxon>Aphanothece</taxon>
    </lineage>
</organism>
<dbReference type="EMBL" id="PVWP01000002">
    <property type="protein sequence ID" value="PSB38586.1"/>
    <property type="molecule type" value="Genomic_DNA"/>
</dbReference>
<dbReference type="PANTHER" id="PTHR33993">
    <property type="entry name" value="GLYOXALASE-RELATED"/>
    <property type="match status" value="1"/>
</dbReference>
<dbReference type="Gene3D" id="3.10.180.10">
    <property type="entry name" value="2,3-Dihydroxybiphenyl 1,2-Dioxygenase, domain 1"/>
    <property type="match status" value="1"/>
</dbReference>
<dbReference type="InterPro" id="IPR029068">
    <property type="entry name" value="Glyas_Bleomycin-R_OHBP_Dase"/>
</dbReference>
<evidence type="ECO:0000259" key="1">
    <source>
        <dbReference type="PROSITE" id="PS51819"/>
    </source>
</evidence>
<dbReference type="PANTHER" id="PTHR33993:SF2">
    <property type="entry name" value="VOC DOMAIN-CONTAINING PROTEIN"/>
    <property type="match status" value="1"/>
</dbReference>
<dbReference type="PROSITE" id="PS51819">
    <property type="entry name" value="VOC"/>
    <property type="match status" value="1"/>
</dbReference>
<keyword evidence="3" id="KW-1185">Reference proteome</keyword>
<protein>
    <submittedName>
        <fullName evidence="2">Lactoylglutathione lyase</fullName>
    </submittedName>
</protein>
<dbReference type="InterPro" id="IPR004360">
    <property type="entry name" value="Glyas_Fos-R_dOase_dom"/>
</dbReference>
<dbReference type="Pfam" id="PF00903">
    <property type="entry name" value="Glyoxalase"/>
    <property type="match status" value="1"/>
</dbReference>
<dbReference type="GO" id="GO:0016829">
    <property type="term" value="F:lyase activity"/>
    <property type="evidence" value="ECO:0007669"/>
    <property type="project" value="UniProtKB-KW"/>
</dbReference>